<dbReference type="Gene3D" id="2.60.120.620">
    <property type="entry name" value="q2cbj1_9rhob like domain"/>
    <property type="match status" value="1"/>
</dbReference>
<organism evidence="3 4">
    <name type="scientific">Geodia barretti</name>
    <name type="common">Barrett's horny sponge</name>
    <dbReference type="NCBI Taxonomy" id="519541"/>
    <lineage>
        <taxon>Eukaryota</taxon>
        <taxon>Metazoa</taxon>
        <taxon>Porifera</taxon>
        <taxon>Demospongiae</taxon>
        <taxon>Heteroscleromorpha</taxon>
        <taxon>Tetractinellida</taxon>
        <taxon>Astrophorina</taxon>
        <taxon>Geodiidae</taxon>
        <taxon>Geodia</taxon>
    </lineage>
</organism>
<dbReference type="AlphaFoldDB" id="A0AA35XB02"/>
<comment type="caution">
    <text evidence="3">The sequence shown here is derived from an EMBL/GenBank/DDBJ whole genome shotgun (WGS) entry which is preliminary data.</text>
</comment>
<feature type="region of interest" description="Disordered" evidence="2">
    <location>
        <begin position="180"/>
        <end position="203"/>
    </location>
</feature>
<evidence type="ECO:0000313" key="3">
    <source>
        <dbReference type="EMBL" id="CAI8044815.1"/>
    </source>
</evidence>
<evidence type="ECO:0000313" key="4">
    <source>
        <dbReference type="Proteomes" id="UP001174909"/>
    </source>
</evidence>
<evidence type="ECO:0008006" key="5">
    <source>
        <dbReference type="Google" id="ProtNLM"/>
    </source>
</evidence>
<comment type="cofactor">
    <cofactor evidence="1">
        <name>Fe cation</name>
        <dbReference type="ChEBI" id="CHEBI:24875"/>
    </cofactor>
</comment>
<dbReference type="PANTHER" id="PTHR20883:SF48">
    <property type="entry name" value="ECTOINE DIOXYGENASE"/>
    <property type="match status" value="1"/>
</dbReference>
<gene>
    <name evidence="3" type="ORF">GBAR_LOCUS24821</name>
</gene>
<name>A0AA35XB02_GEOBA</name>
<accession>A0AA35XB02</accession>
<dbReference type="GO" id="GO:0046872">
    <property type="term" value="F:metal ion binding"/>
    <property type="evidence" value="ECO:0007669"/>
    <property type="project" value="UniProtKB-ARBA"/>
</dbReference>
<dbReference type="InterPro" id="IPR008775">
    <property type="entry name" value="Phytyl_CoA_dOase-like"/>
</dbReference>
<dbReference type="Pfam" id="PF05721">
    <property type="entry name" value="PhyH"/>
    <property type="match status" value="1"/>
</dbReference>
<dbReference type="PANTHER" id="PTHR20883">
    <property type="entry name" value="PHYTANOYL-COA DIOXYGENASE DOMAIN CONTAINING 1"/>
    <property type="match status" value="1"/>
</dbReference>
<protein>
    <recommendedName>
        <fullName evidence="5">Phytanoyl-CoA dioxygenase family protein</fullName>
    </recommendedName>
</protein>
<keyword evidence="4" id="KW-1185">Reference proteome</keyword>
<proteinExistence type="predicted"/>
<evidence type="ECO:0000256" key="1">
    <source>
        <dbReference type="ARBA" id="ARBA00001962"/>
    </source>
</evidence>
<dbReference type="GO" id="GO:0016491">
    <property type="term" value="F:oxidoreductase activity"/>
    <property type="evidence" value="ECO:0007669"/>
    <property type="project" value="UniProtKB-ARBA"/>
</dbReference>
<dbReference type="Proteomes" id="UP001174909">
    <property type="component" value="Unassembled WGS sequence"/>
</dbReference>
<dbReference type="SUPFAM" id="SSF51197">
    <property type="entry name" value="Clavaminate synthase-like"/>
    <property type="match status" value="1"/>
</dbReference>
<reference evidence="3" key="1">
    <citation type="submission" date="2023-03" db="EMBL/GenBank/DDBJ databases">
        <authorList>
            <person name="Steffen K."/>
            <person name="Cardenas P."/>
        </authorList>
    </citation>
    <scope>NUCLEOTIDE SEQUENCE</scope>
</reference>
<feature type="compositionally biased region" description="Basic and acidic residues" evidence="2">
    <location>
        <begin position="186"/>
        <end position="195"/>
    </location>
</feature>
<evidence type="ECO:0000256" key="2">
    <source>
        <dbReference type="SAM" id="MobiDB-lite"/>
    </source>
</evidence>
<dbReference type="EMBL" id="CASHTH010003423">
    <property type="protein sequence ID" value="CAI8044815.1"/>
    <property type="molecule type" value="Genomic_DNA"/>
</dbReference>
<sequence length="308" mass="35056">MKELLTMGMEASPEKYLPHLITEEERTHFEENGYLYIPNALSTEMREQLIHTVDTSYNKALATGRAKPDSQWGWSDFLGADAALLNLVDLPTTLPKVWGILGWNIYLYHAHMHVKPPAAPDAEEGEGWLEWHQDSGRVNIEMETHPRPRLSLKVGYFLTDVSEPGRGNFYIRPGSHLSDMSVPESEISRDPREATADDVPDDAMPVCVEPGTAVLFDRRLWHSRSPNNSEMTRKALFYGYGYRWIRPKDEMTVEPLYDRCDAIRRQLLGAATRNNGRYVPAEEDVPLRGWLIENLGDDPTLAMGPRHA</sequence>